<sequence>MKEIESQVPQAHHVVFTPEQERKLWRRIDLRIMPIISLMYLLCFVDRGNAKLEGMVTQLDLTGNRYNAVLTTFFIPYMIFQVPANVVIHHIRPSRWLPILMLIWGLVMMLMGFVKTYPQLAAVRFCLGLAEAGFYPGVAYYLTMWYPKYKLQYRFAIFLGTTSVAGSFSGLMAYGISFMNNTGGLQGWSWIFIIEGLATIVISCIGAIFFVDYPRTAKFLSIDERQFVEQQQPRDVEDAEEGTIVQHLWMIFTDWQVWALSIVLLSFETPAYGILFFLPRFGYSTSVSQLLTVPIYAAAAMTMLIVAHFSDKMKLRSPFIVGLQAIALVGYAIELSNASAGVKYFGTFLCVMGVFGAFPSVISWLANNLEGKRNRAIGLALQNSVAVVSGIIASNIYRTKDEPRYIFGHAISLGILAMGFLTTLSTALAYMRIIRNMNAVVEGEKDAQRRPTL</sequence>
<feature type="transmembrane region" description="Helical" evidence="6">
    <location>
        <begin position="30"/>
        <end position="48"/>
    </location>
</feature>
<dbReference type="PROSITE" id="PS50850">
    <property type="entry name" value="MFS"/>
    <property type="match status" value="1"/>
</dbReference>
<evidence type="ECO:0000256" key="3">
    <source>
        <dbReference type="ARBA" id="ARBA00022692"/>
    </source>
</evidence>
<keyword evidence="3 6" id="KW-0812">Transmembrane</keyword>
<dbReference type="GO" id="GO:0016020">
    <property type="term" value="C:membrane"/>
    <property type="evidence" value="ECO:0007669"/>
    <property type="project" value="UniProtKB-SubCell"/>
</dbReference>
<dbReference type="HOGENOM" id="CLU_001265_0_1_1"/>
<keyword evidence="2" id="KW-0813">Transport</keyword>
<evidence type="ECO:0000256" key="4">
    <source>
        <dbReference type="ARBA" id="ARBA00022989"/>
    </source>
</evidence>
<dbReference type="FunFam" id="1.20.1250.20:FF:000057">
    <property type="entry name" value="MFS general substrate transporter"/>
    <property type="match status" value="1"/>
</dbReference>
<evidence type="ECO:0000259" key="7">
    <source>
        <dbReference type="PROSITE" id="PS50850"/>
    </source>
</evidence>
<evidence type="ECO:0000256" key="2">
    <source>
        <dbReference type="ARBA" id="ARBA00022448"/>
    </source>
</evidence>
<feature type="transmembrane region" description="Helical" evidence="6">
    <location>
        <begin position="377"/>
        <end position="397"/>
    </location>
</feature>
<dbReference type="InterPro" id="IPR011701">
    <property type="entry name" value="MFS"/>
</dbReference>
<dbReference type="GO" id="GO:0022857">
    <property type="term" value="F:transmembrane transporter activity"/>
    <property type="evidence" value="ECO:0007669"/>
    <property type="project" value="InterPro"/>
</dbReference>
<keyword evidence="4 6" id="KW-1133">Transmembrane helix</keyword>
<feature type="transmembrane region" description="Helical" evidence="6">
    <location>
        <begin position="155"/>
        <end position="176"/>
    </location>
</feature>
<name>A0A0C3EFB9_9AGAM</name>
<evidence type="ECO:0000256" key="1">
    <source>
        <dbReference type="ARBA" id="ARBA00004141"/>
    </source>
</evidence>
<dbReference type="FunFam" id="1.20.1250.20:FF:000013">
    <property type="entry name" value="MFS general substrate transporter"/>
    <property type="match status" value="1"/>
</dbReference>
<keyword evidence="9" id="KW-1185">Reference proteome</keyword>
<feature type="transmembrane region" description="Helical" evidence="6">
    <location>
        <begin position="188"/>
        <end position="211"/>
    </location>
</feature>
<dbReference type="STRING" id="1036808.A0A0C3EFB9"/>
<evidence type="ECO:0000256" key="5">
    <source>
        <dbReference type="ARBA" id="ARBA00023136"/>
    </source>
</evidence>
<dbReference type="AlphaFoldDB" id="A0A0C3EFB9"/>
<dbReference type="InterPro" id="IPR036259">
    <property type="entry name" value="MFS_trans_sf"/>
</dbReference>
<dbReference type="PANTHER" id="PTHR43791:SF18">
    <property type="entry name" value="NICOTINIC ACID TRANSPORTER TNA1, PUTATIVE (AFU_ORTHOLOGUE AFUA_3G03820)-RELATED"/>
    <property type="match status" value="1"/>
</dbReference>
<dbReference type="EMBL" id="KN822014">
    <property type="protein sequence ID" value="KIM67019.1"/>
    <property type="molecule type" value="Genomic_DNA"/>
</dbReference>
<dbReference type="OrthoDB" id="2985014at2759"/>
<feature type="domain" description="Major facilitator superfamily (MFS) profile" evidence="7">
    <location>
        <begin position="1"/>
        <end position="437"/>
    </location>
</feature>
<feature type="transmembrane region" description="Helical" evidence="6">
    <location>
        <begin position="409"/>
        <end position="430"/>
    </location>
</feature>
<dbReference type="SUPFAM" id="SSF103473">
    <property type="entry name" value="MFS general substrate transporter"/>
    <property type="match status" value="1"/>
</dbReference>
<feature type="transmembrane region" description="Helical" evidence="6">
    <location>
        <begin position="290"/>
        <end position="307"/>
    </location>
</feature>
<keyword evidence="5 6" id="KW-0472">Membrane</keyword>
<accession>A0A0C3EFB9</accession>
<dbReference type="PANTHER" id="PTHR43791">
    <property type="entry name" value="PERMEASE-RELATED"/>
    <property type="match status" value="1"/>
</dbReference>
<reference evidence="9" key="2">
    <citation type="submission" date="2015-01" db="EMBL/GenBank/DDBJ databases">
        <title>Evolutionary Origins and Diversification of the Mycorrhizal Mutualists.</title>
        <authorList>
            <consortium name="DOE Joint Genome Institute"/>
            <consortium name="Mycorrhizal Genomics Consortium"/>
            <person name="Kohler A."/>
            <person name="Kuo A."/>
            <person name="Nagy L.G."/>
            <person name="Floudas D."/>
            <person name="Copeland A."/>
            <person name="Barry K.W."/>
            <person name="Cichocki N."/>
            <person name="Veneault-Fourrey C."/>
            <person name="LaButti K."/>
            <person name="Lindquist E.A."/>
            <person name="Lipzen A."/>
            <person name="Lundell T."/>
            <person name="Morin E."/>
            <person name="Murat C."/>
            <person name="Riley R."/>
            <person name="Ohm R."/>
            <person name="Sun H."/>
            <person name="Tunlid A."/>
            <person name="Henrissat B."/>
            <person name="Grigoriev I.V."/>
            <person name="Hibbett D.S."/>
            <person name="Martin F."/>
        </authorList>
    </citation>
    <scope>NUCLEOTIDE SEQUENCE [LARGE SCALE GENOMIC DNA]</scope>
    <source>
        <strain evidence="9">Foug A</strain>
    </source>
</reference>
<proteinExistence type="predicted"/>
<feature type="transmembrane region" description="Helical" evidence="6">
    <location>
        <begin position="68"/>
        <end position="88"/>
    </location>
</feature>
<dbReference type="InParanoid" id="A0A0C3EFB9"/>
<gene>
    <name evidence="8" type="ORF">SCLCIDRAFT_14178</name>
</gene>
<feature type="transmembrane region" description="Helical" evidence="6">
    <location>
        <begin position="95"/>
        <end position="114"/>
    </location>
</feature>
<dbReference type="InterPro" id="IPR020846">
    <property type="entry name" value="MFS_dom"/>
</dbReference>
<dbReference type="Pfam" id="PF07690">
    <property type="entry name" value="MFS_1"/>
    <property type="match status" value="1"/>
</dbReference>
<evidence type="ECO:0000313" key="9">
    <source>
        <dbReference type="Proteomes" id="UP000053989"/>
    </source>
</evidence>
<comment type="subcellular location">
    <subcellularLocation>
        <location evidence="1">Membrane</location>
        <topology evidence="1">Multi-pass membrane protein</topology>
    </subcellularLocation>
</comment>
<feature type="transmembrane region" description="Helical" evidence="6">
    <location>
        <begin position="319"/>
        <end position="338"/>
    </location>
</feature>
<reference evidence="8 9" key="1">
    <citation type="submission" date="2014-04" db="EMBL/GenBank/DDBJ databases">
        <authorList>
            <consortium name="DOE Joint Genome Institute"/>
            <person name="Kuo A."/>
            <person name="Kohler A."/>
            <person name="Nagy L.G."/>
            <person name="Floudas D."/>
            <person name="Copeland A."/>
            <person name="Barry K.W."/>
            <person name="Cichocki N."/>
            <person name="Veneault-Fourrey C."/>
            <person name="LaButti K."/>
            <person name="Lindquist E.A."/>
            <person name="Lipzen A."/>
            <person name="Lundell T."/>
            <person name="Morin E."/>
            <person name="Murat C."/>
            <person name="Sun H."/>
            <person name="Tunlid A."/>
            <person name="Henrissat B."/>
            <person name="Grigoriev I.V."/>
            <person name="Hibbett D.S."/>
            <person name="Martin F."/>
            <person name="Nordberg H.P."/>
            <person name="Cantor M.N."/>
            <person name="Hua S.X."/>
        </authorList>
    </citation>
    <scope>NUCLEOTIDE SEQUENCE [LARGE SCALE GENOMIC DNA]</scope>
    <source>
        <strain evidence="8 9">Foug A</strain>
    </source>
</reference>
<feature type="transmembrane region" description="Helical" evidence="6">
    <location>
        <begin position="344"/>
        <end position="365"/>
    </location>
</feature>
<dbReference type="Gene3D" id="1.20.1250.20">
    <property type="entry name" value="MFS general substrate transporter like domains"/>
    <property type="match status" value="2"/>
</dbReference>
<feature type="transmembrane region" description="Helical" evidence="6">
    <location>
        <begin position="257"/>
        <end position="278"/>
    </location>
</feature>
<evidence type="ECO:0000256" key="6">
    <source>
        <dbReference type="SAM" id="Phobius"/>
    </source>
</evidence>
<feature type="transmembrane region" description="Helical" evidence="6">
    <location>
        <begin position="120"/>
        <end position="143"/>
    </location>
</feature>
<organism evidence="8 9">
    <name type="scientific">Scleroderma citrinum Foug A</name>
    <dbReference type="NCBI Taxonomy" id="1036808"/>
    <lineage>
        <taxon>Eukaryota</taxon>
        <taxon>Fungi</taxon>
        <taxon>Dikarya</taxon>
        <taxon>Basidiomycota</taxon>
        <taxon>Agaricomycotina</taxon>
        <taxon>Agaricomycetes</taxon>
        <taxon>Agaricomycetidae</taxon>
        <taxon>Boletales</taxon>
        <taxon>Sclerodermatineae</taxon>
        <taxon>Sclerodermataceae</taxon>
        <taxon>Scleroderma</taxon>
    </lineage>
</organism>
<dbReference type="Proteomes" id="UP000053989">
    <property type="component" value="Unassembled WGS sequence"/>
</dbReference>
<evidence type="ECO:0000313" key="8">
    <source>
        <dbReference type="EMBL" id="KIM67019.1"/>
    </source>
</evidence>
<protein>
    <recommendedName>
        <fullName evidence="7">Major facilitator superfamily (MFS) profile domain-containing protein</fullName>
    </recommendedName>
</protein>